<keyword evidence="2" id="KW-0680">Restriction system</keyword>
<organism evidence="5 6">
    <name type="scientific">Metamycoplasma hyosynoviae</name>
    <dbReference type="NCBI Taxonomy" id="29559"/>
    <lineage>
        <taxon>Bacteria</taxon>
        <taxon>Bacillati</taxon>
        <taxon>Mycoplasmatota</taxon>
        <taxon>Mycoplasmoidales</taxon>
        <taxon>Metamycoplasmataceae</taxon>
        <taxon>Metamycoplasma</taxon>
    </lineage>
</organism>
<dbReference type="Gene3D" id="3.90.220.20">
    <property type="entry name" value="DNA methylase specificity domains"/>
    <property type="match status" value="1"/>
</dbReference>
<dbReference type="Pfam" id="PF01420">
    <property type="entry name" value="Methylase_S"/>
    <property type="match status" value="1"/>
</dbReference>
<dbReference type="EMBL" id="SOCH01000006">
    <property type="protein sequence ID" value="TDU95976.1"/>
    <property type="molecule type" value="Genomic_DNA"/>
</dbReference>
<dbReference type="PANTHER" id="PTHR30408:SF12">
    <property type="entry name" value="TYPE I RESTRICTION ENZYME MJAVIII SPECIFICITY SUBUNIT"/>
    <property type="match status" value="1"/>
</dbReference>
<gene>
    <name evidence="5" type="ORF">JN03_0590</name>
</gene>
<evidence type="ECO:0000256" key="1">
    <source>
        <dbReference type="ARBA" id="ARBA00010923"/>
    </source>
</evidence>
<keyword evidence="3" id="KW-0238">DNA-binding</keyword>
<comment type="similarity">
    <text evidence="1">Belongs to the type-I restriction system S methylase family.</text>
</comment>
<dbReference type="GO" id="GO:0003677">
    <property type="term" value="F:DNA binding"/>
    <property type="evidence" value="ECO:0007669"/>
    <property type="project" value="UniProtKB-KW"/>
</dbReference>
<dbReference type="SUPFAM" id="SSF116734">
    <property type="entry name" value="DNA methylase specificity domain"/>
    <property type="match status" value="1"/>
</dbReference>
<dbReference type="PANTHER" id="PTHR30408">
    <property type="entry name" value="TYPE-1 RESTRICTION ENZYME ECOKI SPECIFICITY PROTEIN"/>
    <property type="match status" value="1"/>
</dbReference>
<evidence type="ECO:0000256" key="2">
    <source>
        <dbReference type="ARBA" id="ARBA00022747"/>
    </source>
</evidence>
<reference evidence="5 6" key="1">
    <citation type="submission" date="2019-03" db="EMBL/GenBank/DDBJ databases">
        <title>Genomic Encyclopedia of Archaeal and Bacterial Type Strains, Phase II (KMG-II): from individual species to whole genera.</title>
        <authorList>
            <person name="Goeker M."/>
        </authorList>
    </citation>
    <scope>NUCLEOTIDE SEQUENCE [LARGE SCALE GENOMIC DNA]</scope>
    <source>
        <strain evidence="5 6">ATCC 25591</strain>
    </source>
</reference>
<protein>
    <submittedName>
        <fullName evidence="5">Type I restriction enzyme S subunit</fullName>
    </submittedName>
</protein>
<accession>A0A4R7TV31</accession>
<evidence type="ECO:0000313" key="6">
    <source>
        <dbReference type="Proteomes" id="UP000294882"/>
    </source>
</evidence>
<feature type="domain" description="Type I restriction modification DNA specificity" evidence="4">
    <location>
        <begin position="3"/>
        <end position="164"/>
    </location>
</feature>
<comment type="caution">
    <text evidence="5">The sequence shown here is derived from an EMBL/GenBank/DDBJ whole genome shotgun (WGS) entry which is preliminary data.</text>
</comment>
<dbReference type="Proteomes" id="UP000294882">
    <property type="component" value="Unassembled WGS sequence"/>
</dbReference>
<dbReference type="InterPro" id="IPR044946">
    <property type="entry name" value="Restrct_endonuc_typeI_TRD_sf"/>
</dbReference>
<dbReference type="GO" id="GO:0009307">
    <property type="term" value="P:DNA restriction-modification system"/>
    <property type="evidence" value="ECO:0007669"/>
    <property type="project" value="UniProtKB-KW"/>
</dbReference>
<dbReference type="InterPro" id="IPR052021">
    <property type="entry name" value="Type-I_RS_S_subunit"/>
</dbReference>
<evidence type="ECO:0000256" key="3">
    <source>
        <dbReference type="ARBA" id="ARBA00023125"/>
    </source>
</evidence>
<dbReference type="InterPro" id="IPR000055">
    <property type="entry name" value="Restrct_endonuc_typeI_TRD"/>
</dbReference>
<evidence type="ECO:0000259" key="4">
    <source>
        <dbReference type="Pfam" id="PF01420"/>
    </source>
</evidence>
<name>A0A4R7TV31_9BACT</name>
<sequence>MRTYKIKDLGKVITGKTPSTKVNIFWNSNDFPFICPPDIKNNRYISKSIKYISNYALNKFNSIKLKENSIVISCIGYIGYVSITKKLSISNQQINAITNINRNIVSELYLYYLLLTKKDYFNSIGQNGTTMPIINKTLFENIELSIHSIEQQHHIVNTILYFISFSKISLTFSSSSLPSFINSNNSVEAFLSSSWISSGDNLLDSSAPTYLPGFKE</sequence>
<dbReference type="AlphaFoldDB" id="A0A4R7TV31"/>
<proteinExistence type="inferred from homology"/>
<evidence type="ECO:0000313" key="5">
    <source>
        <dbReference type="EMBL" id="TDU95976.1"/>
    </source>
</evidence>